<keyword evidence="2" id="KW-1185">Reference proteome</keyword>
<evidence type="ECO:0000313" key="2">
    <source>
        <dbReference type="Proteomes" id="UP000274131"/>
    </source>
</evidence>
<dbReference type="AlphaFoldDB" id="A0A0N4V4E7"/>
<name>A0A0N4V4E7_ENTVE</name>
<protein>
    <submittedName>
        <fullName evidence="3">TAZ-type domain-containing protein</fullName>
    </submittedName>
</protein>
<accession>A0A0N4V4E7</accession>
<dbReference type="WBParaSite" id="EVEC_0000499601-mRNA-1">
    <property type="protein sequence ID" value="EVEC_0000499601-mRNA-1"/>
    <property type="gene ID" value="EVEC_0000499601"/>
</dbReference>
<dbReference type="Proteomes" id="UP000274131">
    <property type="component" value="Unassembled WGS sequence"/>
</dbReference>
<evidence type="ECO:0000313" key="3">
    <source>
        <dbReference type="WBParaSite" id="EVEC_0000499601-mRNA-1"/>
    </source>
</evidence>
<dbReference type="OrthoDB" id="5876666at2759"/>
<reference evidence="1 2" key="2">
    <citation type="submission" date="2018-10" db="EMBL/GenBank/DDBJ databases">
        <authorList>
            <consortium name="Pathogen Informatics"/>
        </authorList>
    </citation>
    <scope>NUCLEOTIDE SEQUENCE [LARGE SCALE GENOMIC DNA]</scope>
</reference>
<organism evidence="3">
    <name type="scientific">Enterobius vermicularis</name>
    <name type="common">Human pinworm</name>
    <dbReference type="NCBI Taxonomy" id="51028"/>
    <lineage>
        <taxon>Eukaryota</taxon>
        <taxon>Metazoa</taxon>
        <taxon>Ecdysozoa</taxon>
        <taxon>Nematoda</taxon>
        <taxon>Chromadorea</taxon>
        <taxon>Rhabditida</taxon>
        <taxon>Spirurina</taxon>
        <taxon>Oxyuridomorpha</taxon>
        <taxon>Oxyuroidea</taxon>
        <taxon>Oxyuridae</taxon>
        <taxon>Enterobius</taxon>
    </lineage>
</organism>
<sequence length="119" mass="13707">LVPGLPHRRHGPCNEELVNEYQEIDVLKLQVEQVFLACMGDAINEELKKPALHELVHTEFIGKTRTGKCDSTFPELPEFHETHSCFQRVRLLQIHCRKIGECCDQSLRGDLVKCSQKRI</sequence>
<evidence type="ECO:0000313" key="1">
    <source>
        <dbReference type="EMBL" id="VDD89929.1"/>
    </source>
</evidence>
<reference evidence="3" key="1">
    <citation type="submission" date="2017-02" db="UniProtKB">
        <authorList>
            <consortium name="WormBaseParasite"/>
        </authorList>
    </citation>
    <scope>IDENTIFICATION</scope>
</reference>
<proteinExistence type="predicted"/>
<dbReference type="EMBL" id="UXUI01007928">
    <property type="protein sequence ID" value="VDD89929.1"/>
    <property type="molecule type" value="Genomic_DNA"/>
</dbReference>
<gene>
    <name evidence="1" type="ORF">EVEC_LOCUS4680</name>
</gene>